<dbReference type="InterPro" id="IPR004291">
    <property type="entry name" value="Transposase_IS66_central"/>
</dbReference>
<dbReference type="AlphaFoldDB" id="A0A4U3A1P0"/>
<accession>A0A4U3A1P0</accession>
<dbReference type="InterPro" id="IPR052344">
    <property type="entry name" value="Transposase-related"/>
</dbReference>
<feature type="domain" description="Transposase IS66 central" evidence="2">
    <location>
        <begin position="2"/>
        <end position="119"/>
    </location>
</feature>
<name>A0A4U3A1P0_BACMY</name>
<feature type="region of interest" description="Disordered" evidence="1">
    <location>
        <begin position="111"/>
        <end position="133"/>
    </location>
</feature>
<dbReference type="PANTHER" id="PTHR33678:SF1">
    <property type="entry name" value="BLL1576 PROTEIN"/>
    <property type="match status" value="1"/>
</dbReference>
<evidence type="ECO:0000259" key="2">
    <source>
        <dbReference type="Pfam" id="PF03050"/>
    </source>
</evidence>
<evidence type="ECO:0000256" key="1">
    <source>
        <dbReference type="SAM" id="MobiDB-lite"/>
    </source>
</evidence>
<sequence>TPEVTLQHIHKKRGKEAMDAGEILPSFSGIAMHDGWKPYDAYIDCRHVLCNAHLLRDLQGIIDSTGQKWAQQMQKFLTQALTLKKQYKGILPEVERKNLVTIYQSILKEQQMSSSEPQKKGKQTPAQNLWNRF</sequence>
<protein>
    <submittedName>
        <fullName evidence="3">IS66 family transposase</fullName>
    </submittedName>
</protein>
<proteinExistence type="predicted"/>
<dbReference type="PANTHER" id="PTHR33678">
    <property type="entry name" value="BLL1576 PROTEIN"/>
    <property type="match status" value="1"/>
</dbReference>
<feature type="non-terminal residue" evidence="3">
    <location>
        <position position="1"/>
    </location>
</feature>
<reference evidence="3 4" key="1">
    <citation type="journal article" date="2019" name="Environ. Microbiol.">
        <title>An active ?-lactamase is a part of an orchestrated cell wall stress resistance network of Bacillus subtilis and related rhizosphere species.</title>
        <authorList>
            <person name="Bucher T."/>
            <person name="Keren-Paz A."/>
            <person name="Hausser J."/>
            <person name="Olender T."/>
            <person name="Cytryn E."/>
            <person name="Kolodkin-Gal I."/>
        </authorList>
    </citation>
    <scope>NUCLEOTIDE SEQUENCE [LARGE SCALE GENOMIC DNA]</scope>
    <source>
        <strain evidence="3 4">I186</strain>
    </source>
</reference>
<feature type="non-terminal residue" evidence="3">
    <location>
        <position position="133"/>
    </location>
</feature>
<organism evidence="3 4">
    <name type="scientific">Bacillus mycoides</name>
    <dbReference type="NCBI Taxonomy" id="1405"/>
    <lineage>
        <taxon>Bacteria</taxon>
        <taxon>Bacillati</taxon>
        <taxon>Bacillota</taxon>
        <taxon>Bacilli</taxon>
        <taxon>Bacillales</taxon>
        <taxon>Bacillaceae</taxon>
        <taxon>Bacillus</taxon>
        <taxon>Bacillus cereus group</taxon>
    </lineage>
</organism>
<dbReference type="Proteomes" id="UP000305524">
    <property type="component" value="Unassembled WGS sequence"/>
</dbReference>
<feature type="compositionally biased region" description="Polar residues" evidence="1">
    <location>
        <begin position="124"/>
        <end position="133"/>
    </location>
</feature>
<evidence type="ECO:0000313" key="3">
    <source>
        <dbReference type="EMBL" id="TKI81248.1"/>
    </source>
</evidence>
<gene>
    <name evidence="3" type="ORF">FC701_25665</name>
</gene>
<dbReference type="EMBL" id="SZOD01000753">
    <property type="protein sequence ID" value="TKI81248.1"/>
    <property type="molecule type" value="Genomic_DNA"/>
</dbReference>
<dbReference type="Pfam" id="PF03050">
    <property type="entry name" value="DDE_Tnp_IS66"/>
    <property type="match status" value="1"/>
</dbReference>
<comment type="caution">
    <text evidence="3">The sequence shown here is derived from an EMBL/GenBank/DDBJ whole genome shotgun (WGS) entry which is preliminary data.</text>
</comment>
<evidence type="ECO:0000313" key="4">
    <source>
        <dbReference type="Proteomes" id="UP000305524"/>
    </source>
</evidence>